<keyword evidence="15" id="KW-1185">Reference proteome</keyword>
<evidence type="ECO:0000313" key="14">
    <source>
        <dbReference type="EMBL" id="GGA67449.1"/>
    </source>
</evidence>
<dbReference type="NCBIfam" id="TIGR02152">
    <property type="entry name" value="D_ribokin_bact"/>
    <property type="match status" value="1"/>
</dbReference>
<comment type="pathway">
    <text evidence="12">Carbohydrate metabolism; D-ribose degradation; D-ribose 5-phosphate from beta-D-ribopyranose: step 2/2.</text>
</comment>
<keyword evidence="7 12" id="KW-0418">Kinase</keyword>
<dbReference type="GO" id="GO:0004747">
    <property type="term" value="F:ribokinase activity"/>
    <property type="evidence" value="ECO:0007669"/>
    <property type="project" value="UniProtKB-UniRule"/>
</dbReference>
<comment type="function">
    <text evidence="12">Catalyzes the phosphorylation of ribose at O-5 in a reaction requiring ATP and magnesium. The resulting D-ribose-5-phosphate can then be used either for sythesis of nucleotides, histidine, and tryptophan, or as a component of the pentose phosphate pathway.</text>
</comment>
<evidence type="ECO:0000256" key="6">
    <source>
        <dbReference type="ARBA" id="ARBA00022741"/>
    </source>
</evidence>
<dbReference type="PRINTS" id="PR00990">
    <property type="entry name" value="RIBOKINASE"/>
</dbReference>
<comment type="cofactor">
    <cofactor evidence="12">
        <name>Mg(2+)</name>
        <dbReference type="ChEBI" id="CHEBI:18420"/>
    </cofactor>
    <text evidence="12">Requires a divalent cation, most likely magnesium in vivo, as an electrophilic catalyst to aid phosphoryl group transfer. It is the chelate of the metal and the nucleotide that is the actual substrate.</text>
</comment>
<dbReference type="GO" id="GO:0005524">
    <property type="term" value="F:ATP binding"/>
    <property type="evidence" value="ECO:0007669"/>
    <property type="project" value="UniProtKB-UniRule"/>
</dbReference>
<comment type="similarity">
    <text evidence="12">Belongs to the carbohydrate kinase PfkB family. Ribokinase subfamily.</text>
</comment>
<accession>A0A916RSX9</accession>
<dbReference type="InterPro" id="IPR011611">
    <property type="entry name" value="PfkB_dom"/>
</dbReference>
<evidence type="ECO:0000256" key="8">
    <source>
        <dbReference type="ARBA" id="ARBA00022840"/>
    </source>
</evidence>
<dbReference type="Pfam" id="PF00294">
    <property type="entry name" value="PfkB"/>
    <property type="match status" value="1"/>
</dbReference>
<feature type="binding site" evidence="12">
    <location>
        <begin position="14"/>
        <end position="16"/>
    </location>
    <ligand>
        <name>substrate</name>
    </ligand>
</feature>
<dbReference type="PANTHER" id="PTHR10584:SF166">
    <property type="entry name" value="RIBOKINASE"/>
    <property type="match status" value="1"/>
</dbReference>
<feature type="domain" description="Carbohydrate kinase PfkB" evidence="13">
    <location>
        <begin position="7"/>
        <end position="298"/>
    </location>
</feature>
<feature type="binding site" evidence="12">
    <location>
        <begin position="42"/>
        <end position="46"/>
    </location>
    <ligand>
        <name>substrate</name>
    </ligand>
</feature>
<feature type="binding site" evidence="12">
    <location>
        <position position="256"/>
    </location>
    <ligand>
        <name>substrate</name>
    </ligand>
</feature>
<evidence type="ECO:0000256" key="7">
    <source>
        <dbReference type="ARBA" id="ARBA00022777"/>
    </source>
</evidence>
<feature type="binding site" evidence="12">
    <location>
        <begin position="223"/>
        <end position="228"/>
    </location>
    <ligand>
        <name>ATP</name>
        <dbReference type="ChEBI" id="CHEBI:30616"/>
    </ligand>
</feature>
<evidence type="ECO:0000256" key="4">
    <source>
        <dbReference type="ARBA" id="ARBA00022679"/>
    </source>
</evidence>
<evidence type="ECO:0000256" key="11">
    <source>
        <dbReference type="ARBA" id="ARBA00023277"/>
    </source>
</evidence>
<feature type="binding site" evidence="12">
    <location>
        <position position="289"/>
    </location>
    <ligand>
        <name>K(+)</name>
        <dbReference type="ChEBI" id="CHEBI:29103"/>
    </ligand>
</feature>
<protein>
    <recommendedName>
        <fullName evidence="3 12">Ribokinase</fullName>
        <shortName evidence="12">RK</shortName>
        <ecNumber evidence="2 12">2.7.1.15</ecNumber>
    </recommendedName>
</protein>
<feature type="active site" description="Proton acceptor" evidence="12">
    <location>
        <position position="256"/>
    </location>
</feature>
<evidence type="ECO:0000256" key="10">
    <source>
        <dbReference type="ARBA" id="ARBA00022958"/>
    </source>
</evidence>
<comment type="similarity">
    <text evidence="1">Belongs to the carbohydrate kinase pfkB family.</text>
</comment>
<gene>
    <name evidence="12 14" type="primary">rbsK</name>
    <name evidence="14" type="ORF">GCM10011507_18720</name>
</gene>
<dbReference type="CDD" id="cd01174">
    <property type="entry name" value="ribokinase"/>
    <property type="match status" value="1"/>
</dbReference>
<feature type="binding site" evidence="12">
    <location>
        <begin position="255"/>
        <end position="256"/>
    </location>
    <ligand>
        <name>ATP</name>
        <dbReference type="ChEBI" id="CHEBI:30616"/>
    </ligand>
</feature>
<keyword evidence="8 12" id="KW-0067">ATP-binding</keyword>
<comment type="catalytic activity">
    <reaction evidence="12">
        <text>D-ribose + ATP = D-ribose 5-phosphate + ADP + H(+)</text>
        <dbReference type="Rhea" id="RHEA:13697"/>
        <dbReference type="ChEBI" id="CHEBI:15378"/>
        <dbReference type="ChEBI" id="CHEBI:30616"/>
        <dbReference type="ChEBI" id="CHEBI:47013"/>
        <dbReference type="ChEBI" id="CHEBI:78346"/>
        <dbReference type="ChEBI" id="CHEBI:456216"/>
        <dbReference type="EC" id="2.7.1.15"/>
    </reaction>
</comment>
<dbReference type="HAMAP" id="MF_01987">
    <property type="entry name" value="Ribokinase"/>
    <property type="match status" value="1"/>
</dbReference>
<evidence type="ECO:0000256" key="5">
    <source>
        <dbReference type="ARBA" id="ARBA00022723"/>
    </source>
</evidence>
<comment type="caution">
    <text evidence="14">The sequence shown here is derived from an EMBL/GenBank/DDBJ whole genome shotgun (WGS) entry which is preliminary data.</text>
</comment>
<dbReference type="EC" id="2.7.1.15" evidence="2 12"/>
<dbReference type="PROSITE" id="PS00583">
    <property type="entry name" value="PFKB_KINASES_1"/>
    <property type="match status" value="1"/>
</dbReference>
<dbReference type="AlphaFoldDB" id="A0A916RSX9"/>
<sequence>MQNSKPIIVVGSINTDLVSVTERMPLSGETVLGSDFNIYPGGKGANQAVSVARLGYPVRMIGRVGSDSFGREAHMHLNRAGVDTELVETNDGPSGIAVICVAASGDNSIIVTPGANATLTPAYLEQHYSEIRNAGAVLAQLEIPLDTVEYLGEICSREGIPFILDPAPAATLSDGLFKHVTWLTPNLTEATFYAADGAGAAELEPRSAVRRLQQKGAQGVLLKLGQEGVVVGDRDGRIEALPAFDVRAVDTTAAGDAFNGGFAVGLMKGKSAIESARFATAVAGISVTRPGAQPSMPTLKEVEQFIAEQSVRVT</sequence>
<keyword evidence="12" id="KW-0963">Cytoplasm</keyword>
<evidence type="ECO:0000256" key="9">
    <source>
        <dbReference type="ARBA" id="ARBA00022842"/>
    </source>
</evidence>
<keyword evidence="6 12" id="KW-0547">Nucleotide-binding</keyword>
<dbReference type="Proteomes" id="UP000648801">
    <property type="component" value="Unassembled WGS sequence"/>
</dbReference>
<dbReference type="InterPro" id="IPR011877">
    <property type="entry name" value="Ribokinase"/>
</dbReference>
<evidence type="ECO:0000256" key="3">
    <source>
        <dbReference type="ARBA" id="ARBA00016943"/>
    </source>
</evidence>
<proteinExistence type="inferred from homology"/>
<keyword evidence="10 12" id="KW-0630">Potassium</keyword>
<feature type="binding site" evidence="12">
    <location>
        <position position="186"/>
    </location>
    <ligand>
        <name>ATP</name>
        <dbReference type="ChEBI" id="CHEBI:30616"/>
    </ligand>
</feature>
<dbReference type="InterPro" id="IPR002139">
    <property type="entry name" value="Ribo/fructo_kinase"/>
</dbReference>
<keyword evidence="4 12" id="KW-0808">Transferase</keyword>
<evidence type="ECO:0000256" key="1">
    <source>
        <dbReference type="ARBA" id="ARBA00005380"/>
    </source>
</evidence>
<dbReference type="EMBL" id="BMJB01000001">
    <property type="protein sequence ID" value="GGA67449.1"/>
    <property type="molecule type" value="Genomic_DNA"/>
</dbReference>
<evidence type="ECO:0000259" key="13">
    <source>
        <dbReference type="Pfam" id="PF00294"/>
    </source>
</evidence>
<dbReference type="RefSeq" id="WP_188759045.1">
    <property type="nucleotide sequence ID" value="NZ_BMJB01000001.1"/>
</dbReference>
<feature type="binding site" evidence="12">
    <location>
        <position position="295"/>
    </location>
    <ligand>
        <name>K(+)</name>
        <dbReference type="ChEBI" id="CHEBI:29103"/>
    </ligand>
</feature>
<dbReference type="GO" id="GO:0019303">
    <property type="term" value="P:D-ribose catabolic process"/>
    <property type="evidence" value="ECO:0007669"/>
    <property type="project" value="UniProtKB-UniRule"/>
</dbReference>
<dbReference type="SUPFAM" id="SSF53613">
    <property type="entry name" value="Ribokinase-like"/>
    <property type="match status" value="1"/>
</dbReference>
<evidence type="ECO:0000256" key="2">
    <source>
        <dbReference type="ARBA" id="ARBA00012035"/>
    </source>
</evidence>
<feature type="binding site" evidence="12">
    <location>
        <position position="286"/>
    </location>
    <ligand>
        <name>K(+)</name>
        <dbReference type="ChEBI" id="CHEBI:29103"/>
    </ligand>
</feature>
<evidence type="ECO:0000256" key="12">
    <source>
        <dbReference type="HAMAP-Rule" id="MF_01987"/>
    </source>
</evidence>
<keyword evidence="9 12" id="KW-0460">Magnesium</keyword>
<dbReference type="GO" id="GO:0046872">
    <property type="term" value="F:metal ion binding"/>
    <property type="evidence" value="ECO:0007669"/>
    <property type="project" value="UniProtKB-KW"/>
</dbReference>
<keyword evidence="11 12" id="KW-0119">Carbohydrate metabolism</keyword>
<comment type="caution">
    <text evidence="12">Lacks conserved residue(s) required for the propagation of feature annotation.</text>
</comment>
<feature type="binding site" evidence="12">
    <location>
        <position position="291"/>
    </location>
    <ligand>
        <name>K(+)</name>
        <dbReference type="ChEBI" id="CHEBI:29103"/>
    </ligand>
</feature>
<comment type="subunit">
    <text evidence="12">Homodimer.</text>
</comment>
<feature type="binding site" evidence="12">
    <location>
        <position position="252"/>
    </location>
    <ligand>
        <name>K(+)</name>
        <dbReference type="ChEBI" id="CHEBI:29103"/>
    </ligand>
</feature>
<feature type="binding site" evidence="12">
    <location>
        <position position="142"/>
    </location>
    <ligand>
        <name>substrate</name>
    </ligand>
</feature>
<evidence type="ECO:0000313" key="15">
    <source>
        <dbReference type="Proteomes" id="UP000648801"/>
    </source>
</evidence>
<dbReference type="PROSITE" id="PS00584">
    <property type="entry name" value="PFKB_KINASES_2"/>
    <property type="match status" value="1"/>
</dbReference>
<comment type="subcellular location">
    <subcellularLocation>
        <location evidence="12">Cytoplasm</location>
    </subcellularLocation>
</comment>
<dbReference type="InterPro" id="IPR029056">
    <property type="entry name" value="Ribokinase-like"/>
</dbReference>
<comment type="activity regulation">
    <text evidence="12">Activated by a monovalent cation that binds near, but not in, the active site. The most likely occupant of the site in vivo is potassium. Ion binding induces a conformational change that may alter substrate affinity.</text>
</comment>
<reference evidence="14" key="1">
    <citation type="journal article" date="2014" name="Int. J. Syst. Evol. Microbiol.">
        <title>Complete genome sequence of Corynebacterium casei LMG S-19264T (=DSM 44701T), isolated from a smear-ripened cheese.</title>
        <authorList>
            <consortium name="US DOE Joint Genome Institute (JGI-PGF)"/>
            <person name="Walter F."/>
            <person name="Albersmeier A."/>
            <person name="Kalinowski J."/>
            <person name="Ruckert C."/>
        </authorList>
    </citation>
    <scope>NUCLEOTIDE SEQUENCE</scope>
    <source>
        <strain evidence="14">CGMCC 1.15447</strain>
    </source>
</reference>
<reference evidence="14" key="2">
    <citation type="submission" date="2020-09" db="EMBL/GenBank/DDBJ databases">
        <authorList>
            <person name="Sun Q."/>
            <person name="Zhou Y."/>
        </authorList>
    </citation>
    <scope>NUCLEOTIDE SEQUENCE</scope>
    <source>
        <strain evidence="14">CGMCC 1.15447</strain>
    </source>
</reference>
<dbReference type="PANTHER" id="PTHR10584">
    <property type="entry name" value="SUGAR KINASE"/>
    <property type="match status" value="1"/>
</dbReference>
<name>A0A916RSX9_9BACT</name>
<dbReference type="Gene3D" id="3.40.1190.20">
    <property type="match status" value="1"/>
</dbReference>
<organism evidence="14 15">
    <name type="scientific">Edaphobacter acidisoli</name>
    <dbReference type="NCBI Taxonomy" id="2040573"/>
    <lineage>
        <taxon>Bacteria</taxon>
        <taxon>Pseudomonadati</taxon>
        <taxon>Acidobacteriota</taxon>
        <taxon>Terriglobia</taxon>
        <taxon>Terriglobales</taxon>
        <taxon>Acidobacteriaceae</taxon>
        <taxon>Edaphobacter</taxon>
    </lineage>
</organism>
<dbReference type="GO" id="GO:0005829">
    <property type="term" value="C:cytosol"/>
    <property type="evidence" value="ECO:0007669"/>
    <property type="project" value="TreeGrafter"/>
</dbReference>
<keyword evidence="5 12" id="KW-0479">Metal-binding</keyword>
<feature type="binding site" evidence="12">
    <location>
        <position position="250"/>
    </location>
    <ligand>
        <name>K(+)</name>
        <dbReference type="ChEBI" id="CHEBI:29103"/>
    </ligand>
</feature>
<dbReference type="InterPro" id="IPR002173">
    <property type="entry name" value="Carboh/pur_kinase_PfkB_CS"/>
</dbReference>